<sequence length="186" mass="21761">MWYGFRVKVLPRTKFGNPILRAKAEKVPLSELKTKYFKNLIERMFYTMKQAHGIGLAAPQISKSIQLFVAQISPTKLRPNLKPLPKTIAINPKIIQQSKEMEEDWEGCLSCPTIRGKVPRHKKITVVYYDEFGEKQTVRLEGLQARLFQHEIDHLNGNVYVDRMKDMKSLMTLSEFEERILKKRKK</sequence>
<dbReference type="NCBIfam" id="NF001159">
    <property type="entry name" value="PRK00150.1-3"/>
    <property type="match status" value="1"/>
</dbReference>
<dbReference type="PIRSF" id="PIRSF004749">
    <property type="entry name" value="Pep_def"/>
    <property type="match status" value="1"/>
</dbReference>
<dbReference type="GO" id="GO:0042586">
    <property type="term" value="F:peptide deformylase activity"/>
    <property type="evidence" value="ECO:0007669"/>
    <property type="project" value="UniProtKB-UniRule"/>
</dbReference>
<keyword evidence="5" id="KW-0408">Iron</keyword>
<proteinExistence type="inferred from homology"/>
<dbReference type="InterPro" id="IPR023635">
    <property type="entry name" value="Peptide_deformylase"/>
</dbReference>
<organism evidence="6 7">
    <name type="scientific">Candidatus Colwellbacteria bacterium CG10_big_fil_rev_8_21_14_0_10_42_22</name>
    <dbReference type="NCBI Taxonomy" id="1974540"/>
    <lineage>
        <taxon>Bacteria</taxon>
        <taxon>Candidatus Colwelliibacteriota</taxon>
    </lineage>
</organism>
<keyword evidence="2 5" id="KW-0479">Metal-binding</keyword>
<keyword evidence="3 5" id="KW-0378">Hydrolase</keyword>
<dbReference type="PRINTS" id="PR01576">
    <property type="entry name" value="PDEFORMYLASE"/>
</dbReference>
<dbReference type="GO" id="GO:0006412">
    <property type="term" value="P:translation"/>
    <property type="evidence" value="ECO:0007669"/>
    <property type="project" value="UniProtKB-UniRule"/>
</dbReference>
<evidence type="ECO:0000256" key="3">
    <source>
        <dbReference type="ARBA" id="ARBA00022801"/>
    </source>
</evidence>
<evidence type="ECO:0000313" key="6">
    <source>
        <dbReference type="EMBL" id="PIR98016.1"/>
    </source>
</evidence>
<dbReference type="HAMAP" id="MF_00163">
    <property type="entry name" value="Pep_deformylase"/>
    <property type="match status" value="1"/>
</dbReference>
<comment type="similarity">
    <text evidence="1 5">Belongs to the polypeptide deformylase family.</text>
</comment>
<comment type="caution">
    <text evidence="6">The sequence shown here is derived from an EMBL/GenBank/DDBJ whole genome shotgun (WGS) entry which is preliminary data.</text>
</comment>
<dbReference type="CDD" id="cd00487">
    <property type="entry name" value="Pep_deformylase"/>
    <property type="match status" value="1"/>
</dbReference>
<dbReference type="EMBL" id="PFAH01000007">
    <property type="protein sequence ID" value="PIR98016.1"/>
    <property type="molecule type" value="Genomic_DNA"/>
</dbReference>
<dbReference type="EC" id="3.5.1.88" evidence="5"/>
<evidence type="ECO:0000256" key="1">
    <source>
        <dbReference type="ARBA" id="ARBA00010759"/>
    </source>
</evidence>
<evidence type="ECO:0000313" key="7">
    <source>
        <dbReference type="Proteomes" id="UP000231466"/>
    </source>
</evidence>
<dbReference type="Gene3D" id="3.90.45.10">
    <property type="entry name" value="Peptide deformylase"/>
    <property type="match status" value="1"/>
</dbReference>
<comment type="cofactor">
    <cofactor evidence="5">
        <name>Fe(2+)</name>
        <dbReference type="ChEBI" id="CHEBI:29033"/>
    </cofactor>
    <text evidence="5">Binds 1 Fe(2+) ion.</text>
</comment>
<dbReference type="Proteomes" id="UP000231466">
    <property type="component" value="Unassembled WGS sequence"/>
</dbReference>
<dbReference type="PANTHER" id="PTHR10458">
    <property type="entry name" value="PEPTIDE DEFORMYLASE"/>
    <property type="match status" value="1"/>
</dbReference>
<feature type="binding site" evidence="5">
    <location>
        <position position="108"/>
    </location>
    <ligand>
        <name>Fe cation</name>
        <dbReference type="ChEBI" id="CHEBI:24875"/>
    </ligand>
</feature>
<dbReference type="AlphaFoldDB" id="A0A2H0VG00"/>
<evidence type="ECO:0000256" key="5">
    <source>
        <dbReference type="HAMAP-Rule" id="MF_00163"/>
    </source>
</evidence>
<dbReference type="PANTHER" id="PTHR10458:SF22">
    <property type="entry name" value="PEPTIDE DEFORMYLASE"/>
    <property type="match status" value="1"/>
</dbReference>
<evidence type="ECO:0000256" key="4">
    <source>
        <dbReference type="ARBA" id="ARBA00022917"/>
    </source>
</evidence>
<dbReference type="NCBIfam" id="TIGR00079">
    <property type="entry name" value="pept_deformyl"/>
    <property type="match status" value="1"/>
</dbReference>
<feature type="binding site" evidence="5">
    <location>
        <position position="150"/>
    </location>
    <ligand>
        <name>Fe cation</name>
        <dbReference type="ChEBI" id="CHEBI:24875"/>
    </ligand>
</feature>
<name>A0A2H0VG00_9BACT</name>
<feature type="binding site" evidence="5">
    <location>
        <position position="154"/>
    </location>
    <ligand>
        <name>Fe cation</name>
        <dbReference type="ChEBI" id="CHEBI:24875"/>
    </ligand>
</feature>
<comment type="function">
    <text evidence="5">Removes the formyl group from the N-terminal Met of newly synthesized proteins. Requires at least a dipeptide for an efficient rate of reaction. N-terminal L-methionine is a prerequisite for activity but the enzyme has broad specificity at other positions.</text>
</comment>
<dbReference type="GO" id="GO:0046872">
    <property type="term" value="F:metal ion binding"/>
    <property type="evidence" value="ECO:0007669"/>
    <property type="project" value="UniProtKB-KW"/>
</dbReference>
<protein>
    <recommendedName>
        <fullName evidence="5">Peptide deformylase</fullName>
        <shortName evidence="5">PDF</shortName>
        <ecNumber evidence="5">3.5.1.88</ecNumber>
    </recommendedName>
    <alternativeName>
        <fullName evidence="5">Polypeptide deformylase</fullName>
    </alternativeName>
</protein>
<keyword evidence="4 5" id="KW-0648">Protein biosynthesis</keyword>
<accession>A0A2H0VG00</accession>
<reference evidence="7" key="1">
    <citation type="submission" date="2017-09" db="EMBL/GenBank/DDBJ databases">
        <title>Depth-based differentiation of microbial function through sediment-hosted aquifers and enrichment of novel symbionts in the deep terrestrial subsurface.</title>
        <authorList>
            <person name="Probst A.J."/>
            <person name="Ladd B."/>
            <person name="Jarett J.K."/>
            <person name="Geller-Mcgrath D.E."/>
            <person name="Sieber C.M.K."/>
            <person name="Emerson J.B."/>
            <person name="Anantharaman K."/>
            <person name="Thomas B.C."/>
            <person name="Malmstrom R."/>
            <person name="Stieglmeier M."/>
            <person name="Klingl A."/>
            <person name="Woyke T."/>
            <person name="Ryan C.M."/>
            <person name="Banfield J.F."/>
        </authorList>
    </citation>
    <scope>NUCLEOTIDE SEQUENCE [LARGE SCALE GENOMIC DNA]</scope>
</reference>
<feature type="active site" evidence="5">
    <location>
        <position position="151"/>
    </location>
</feature>
<dbReference type="Pfam" id="PF01327">
    <property type="entry name" value="Pep_deformylase"/>
    <property type="match status" value="1"/>
</dbReference>
<dbReference type="InterPro" id="IPR036821">
    <property type="entry name" value="Peptide_deformylase_sf"/>
</dbReference>
<comment type="catalytic activity">
    <reaction evidence="5">
        <text>N-terminal N-formyl-L-methionyl-[peptide] + H2O = N-terminal L-methionyl-[peptide] + formate</text>
        <dbReference type="Rhea" id="RHEA:24420"/>
        <dbReference type="Rhea" id="RHEA-COMP:10639"/>
        <dbReference type="Rhea" id="RHEA-COMP:10640"/>
        <dbReference type="ChEBI" id="CHEBI:15377"/>
        <dbReference type="ChEBI" id="CHEBI:15740"/>
        <dbReference type="ChEBI" id="CHEBI:49298"/>
        <dbReference type="ChEBI" id="CHEBI:64731"/>
        <dbReference type="EC" id="3.5.1.88"/>
    </reaction>
</comment>
<dbReference type="SUPFAM" id="SSF56420">
    <property type="entry name" value="Peptide deformylase"/>
    <property type="match status" value="1"/>
</dbReference>
<gene>
    <name evidence="5 6" type="primary">def</name>
    <name evidence="6" type="ORF">COT89_02090</name>
</gene>
<evidence type="ECO:0000256" key="2">
    <source>
        <dbReference type="ARBA" id="ARBA00022723"/>
    </source>
</evidence>
<dbReference type="FunFam" id="3.90.45.10:FF:000003">
    <property type="entry name" value="Peptide deformylase"/>
    <property type="match status" value="1"/>
</dbReference>